<dbReference type="STRING" id="363999.A0A439D1E1"/>
<keyword evidence="5" id="KW-1185">Reference proteome</keyword>
<proteinExistence type="predicted"/>
<sequence length="649" mass="73181">MSECGPVSHLHKDCPNSSNIAILVKALQPSLCLILYGKMERKTGISIAQRVENRADSFNLSKGAFIGTAQRTLRELVRFIKEDFQVNRPPRMSWVPSQSRQDRIRILMHNRFRTYREGTSFDENNPDHQDFYQQIPIPGSKDKFDIDAYDTERFIDPRFRKPWRRCQALKEYFADQHPELRYNKCLGWGGNGMAAVFDDLKSDGTVSRSVVVKMVFSDNPDVMEDETDKCGQHILQMLYDSLSDDSNVKMDDNGGEASASARTGDKRPAGLLTGRPAKRVATGQPKLNCFITEMLEHGDLAHFIAKVRSHNEKIPNAVLWRFLLCLVRMCIGLAYPPTSINQLKDLPAPITEVIPDDEAVTPRRVVHFDFDPRNIFIGKIGVGKEHDLTPLLKLGDFGLAAEVLFEKEDFYYERFRHYGKRGYYAPEQFCLDWDYIEPDSGTIHEHPIAGNYGIHTNLWAVGLVMETLITLCYPASPPTPRLVVGQPPEGQYITYGGHLQNRMYSDVDRDLIDLIMRLEAHEPVRRPKLQELDISTIIQQKGNLGKTDEEINAWFQTILYDVPPNPEYAIIPNDANQLLPPALREIIGVPPPNMGVPPVNPGVPPMNPGVPPANPVPGNQSQGKSLGPPLQKGPFLNSIFSFAIEVGSW</sequence>
<dbReference type="PROSITE" id="PS00107">
    <property type="entry name" value="PROTEIN_KINASE_ATP"/>
    <property type="match status" value="1"/>
</dbReference>
<dbReference type="PANTHER" id="PTHR44305">
    <property type="entry name" value="SI:DKEY-192D15.2-RELATED"/>
    <property type="match status" value="1"/>
</dbReference>
<dbReference type="Proteomes" id="UP000286045">
    <property type="component" value="Unassembled WGS sequence"/>
</dbReference>
<dbReference type="EMBL" id="RYZI01000209">
    <property type="protein sequence ID" value="RWA08269.1"/>
    <property type="molecule type" value="Genomic_DNA"/>
</dbReference>
<dbReference type="GO" id="GO:0005524">
    <property type="term" value="F:ATP binding"/>
    <property type="evidence" value="ECO:0007669"/>
    <property type="project" value="UniProtKB-UniRule"/>
</dbReference>
<evidence type="ECO:0000259" key="3">
    <source>
        <dbReference type="PROSITE" id="PS50011"/>
    </source>
</evidence>
<name>A0A439D1E1_9PEZI</name>
<feature type="domain" description="Protein kinase" evidence="3">
    <location>
        <begin position="180"/>
        <end position="538"/>
    </location>
</feature>
<evidence type="ECO:0000313" key="5">
    <source>
        <dbReference type="Proteomes" id="UP000286045"/>
    </source>
</evidence>
<keyword evidence="1" id="KW-0067">ATP-binding</keyword>
<feature type="region of interest" description="Disordered" evidence="2">
    <location>
        <begin position="606"/>
        <end position="630"/>
    </location>
</feature>
<dbReference type="Gene3D" id="1.10.510.10">
    <property type="entry name" value="Transferase(Phosphotransferase) domain 1"/>
    <property type="match status" value="1"/>
</dbReference>
<dbReference type="GO" id="GO:0004672">
    <property type="term" value="F:protein kinase activity"/>
    <property type="evidence" value="ECO:0007669"/>
    <property type="project" value="InterPro"/>
</dbReference>
<dbReference type="SUPFAM" id="SSF56112">
    <property type="entry name" value="Protein kinase-like (PK-like)"/>
    <property type="match status" value="1"/>
</dbReference>
<dbReference type="PROSITE" id="PS50011">
    <property type="entry name" value="PROTEIN_KINASE_DOM"/>
    <property type="match status" value="1"/>
</dbReference>
<dbReference type="InterPro" id="IPR000719">
    <property type="entry name" value="Prot_kinase_dom"/>
</dbReference>
<dbReference type="SMART" id="SM00220">
    <property type="entry name" value="S_TKc"/>
    <property type="match status" value="1"/>
</dbReference>
<dbReference type="InterPro" id="IPR053083">
    <property type="entry name" value="TF_kinase-domain_protein"/>
</dbReference>
<dbReference type="InterPro" id="IPR011009">
    <property type="entry name" value="Kinase-like_dom_sf"/>
</dbReference>
<protein>
    <recommendedName>
        <fullName evidence="3">Protein kinase domain-containing protein</fullName>
    </recommendedName>
</protein>
<evidence type="ECO:0000256" key="1">
    <source>
        <dbReference type="PROSITE-ProRule" id="PRU10141"/>
    </source>
</evidence>
<gene>
    <name evidence="4" type="ORF">EKO27_g6840</name>
</gene>
<feature type="region of interest" description="Disordered" evidence="2">
    <location>
        <begin position="249"/>
        <end position="272"/>
    </location>
</feature>
<comment type="caution">
    <text evidence="4">The sequence shown here is derived from an EMBL/GenBank/DDBJ whole genome shotgun (WGS) entry which is preliminary data.</text>
</comment>
<accession>A0A439D1E1</accession>
<feature type="binding site" evidence="1">
    <location>
        <position position="213"/>
    </location>
    <ligand>
        <name>ATP</name>
        <dbReference type="ChEBI" id="CHEBI:30616"/>
    </ligand>
</feature>
<reference evidence="4 5" key="1">
    <citation type="submission" date="2018-12" db="EMBL/GenBank/DDBJ databases">
        <title>Draft genome sequence of Xylaria grammica IHI A82.</title>
        <authorList>
            <person name="Buettner E."/>
            <person name="Kellner H."/>
        </authorList>
    </citation>
    <scope>NUCLEOTIDE SEQUENCE [LARGE SCALE GENOMIC DNA]</scope>
    <source>
        <strain evidence="4 5">IHI A82</strain>
    </source>
</reference>
<feature type="compositionally biased region" description="Pro residues" evidence="2">
    <location>
        <begin position="606"/>
        <end position="615"/>
    </location>
</feature>
<keyword evidence="1" id="KW-0547">Nucleotide-binding</keyword>
<dbReference type="AlphaFoldDB" id="A0A439D1E1"/>
<dbReference type="InterPro" id="IPR017441">
    <property type="entry name" value="Protein_kinase_ATP_BS"/>
</dbReference>
<evidence type="ECO:0000313" key="4">
    <source>
        <dbReference type="EMBL" id="RWA08269.1"/>
    </source>
</evidence>
<organism evidence="4 5">
    <name type="scientific">Xylaria grammica</name>
    <dbReference type="NCBI Taxonomy" id="363999"/>
    <lineage>
        <taxon>Eukaryota</taxon>
        <taxon>Fungi</taxon>
        <taxon>Dikarya</taxon>
        <taxon>Ascomycota</taxon>
        <taxon>Pezizomycotina</taxon>
        <taxon>Sordariomycetes</taxon>
        <taxon>Xylariomycetidae</taxon>
        <taxon>Xylariales</taxon>
        <taxon>Xylariaceae</taxon>
        <taxon>Xylaria</taxon>
    </lineage>
</organism>
<evidence type="ECO:0000256" key="2">
    <source>
        <dbReference type="SAM" id="MobiDB-lite"/>
    </source>
</evidence>